<evidence type="ECO:0000256" key="7">
    <source>
        <dbReference type="SAM" id="Phobius"/>
    </source>
</evidence>
<feature type="transmembrane region" description="Helical" evidence="7">
    <location>
        <begin position="183"/>
        <end position="201"/>
    </location>
</feature>
<keyword evidence="11" id="KW-1185">Reference proteome</keyword>
<dbReference type="InterPro" id="IPR000045">
    <property type="entry name" value="Prepilin_IV_endopep_pep"/>
</dbReference>
<dbReference type="GO" id="GO:0006465">
    <property type="term" value="P:signal peptide processing"/>
    <property type="evidence" value="ECO:0007669"/>
    <property type="project" value="TreeGrafter"/>
</dbReference>
<evidence type="ECO:0000256" key="3">
    <source>
        <dbReference type="ARBA" id="ARBA00022475"/>
    </source>
</evidence>
<evidence type="ECO:0000259" key="9">
    <source>
        <dbReference type="Pfam" id="PF06750"/>
    </source>
</evidence>
<keyword evidence="4 7" id="KW-0812">Transmembrane</keyword>
<dbReference type="Pfam" id="PF01478">
    <property type="entry name" value="Peptidase_A24"/>
    <property type="match status" value="1"/>
</dbReference>
<protein>
    <submittedName>
        <fullName evidence="10">Leader peptidase (Prepilin peptidase) / N-methyltransferase/leader peptidase (Prepilin peptidase) / N-methyltransferase</fullName>
    </submittedName>
</protein>
<feature type="transmembrane region" description="Helical" evidence="7">
    <location>
        <begin position="207"/>
        <end position="224"/>
    </location>
</feature>
<evidence type="ECO:0000256" key="1">
    <source>
        <dbReference type="ARBA" id="ARBA00004651"/>
    </source>
</evidence>
<dbReference type="InterPro" id="IPR010627">
    <property type="entry name" value="Prepilin_pept_A24_N"/>
</dbReference>
<name>A0A1I7JVS9_9BACL</name>
<comment type="similarity">
    <text evidence="2">Belongs to the peptidase A24 family.</text>
</comment>
<feature type="domain" description="Prepilin type IV endopeptidase peptidase" evidence="8">
    <location>
        <begin position="162"/>
        <end position="264"/>
    </location>
</feature>
<evidence type="ECO:0000256" key="5">
    <source>
        <dbReference type="ARBA" id="ARBA00022989"/>
    </source>
</evidence>
<reference evidence="11" key="1">
    <citation type="submission" date="2016-10" db="EMBL/GenBank/DDBJ databases">
        <authorList>
            <person name="Varghese N."/>
        </authorList>
    </citation>
    <scope>NUCLEOTIDE SEQUENCE [LARGE SCALE GENOMIC DNA]</scope>
    <source>
        <strain evidence="11">DSM 17980</strain>
    </source>
</reference>
<accession>A0A1I7JVS9</accession>
<evidence type="ECO:0000259" key="8">
    <source>
        <dbReference type="Pfam" id="PF01478"/>
    </source>
</evidence>
<organism evidence="10 11">
    <name type="scientific">Alicyclobacillus macrosporangiidus</name>
    <dbReference type="NCBI Taxonomy" id="392015"/>
    <lineage>
        <taxon>Bacteria</taxon>
        <taxon>Bacillati</taxon>
        <taxon>Bacillota</taxon>
        <taxon>Bacilli</taxon>
        <taxon>Bacillales</taxon>
        <taxon>Alicyclobacillaceae</taxon>
        <taxon>Alicyclobacillus</taxon>
    </lineage>
</organism>
<sequence>MHDRSINFDMIRSNRQDFCNDRSNTRDSVRREIRTAAFCRRAAEGTEGVEGVSAGGWMGPVFAWIGFLFGLLFGSFINVVGYRVPRGESVVFPRSHCPECGRTLSAWELIPVVSWLALGGRCRTCRVPIPLRYPCIELAAGALLALTAVHAQSVLAGLAWSVFWLLLLAAVATDLTSLRVPDVLSLPGAVVVLALAILSGVRGAGGALLGMAGCALTLWGIHLLSRGRMGLGDVKLYASIGAMLGFWGGVESLVLASIYGTVIGYGMRAAGRLKPREPVPFVPFIAMGVVTVAFFGPTLTDWYLHTLLHLPAQE</sequence>
<feature type="transmembrane region" description="Helical" evidence="7">
    <location>
        <begin position="61"/>
        <end position="84"/>
    </location>
</feature>
<dbReference type="Proteomes" id="UP000183508">
    <property type="component" value="Unassembled WGS sequence"/>
</dbReference>
<comment type="subcellular location">
    <subcellularLocation>
        <location evidence="1">Cell membrane</location>
        <topology evidence="1">Multi-pass membrane protein</topology>
    </subcellularLocation>
</comment>
<dbReference type="GO" id="GO:0008168">
    <property type="term" value="F:methyltransferase activity"/>
    <property type="evidence" value="ECO:0007669"/>
    <property type="project" value="UniProtKB-KW"/>
</dbReference>
<keyword evidence="5 7" id="KW-1133">Transmembrane helix</keyword>
<keyword evidence="10" id="KW-0808">Transferase</keyword>
<feature type="domain" description="Prepilin peptidase A24 N-terminal" evidence="9">
    <location>
        <begin position="68"/>
        <end position="150"/>
    </location>
</feature>
<evidence type="ECO:0000256" key="2">
    <source>
        <dbReference type="ARBA" id="ARBA00005801"/>
    </source>
</evidence>
<dbReference type="PANTHER" id="PTHR30487:SF0">
    <property type="entry name" value="PREPILIN LEADER PEPTIDASE_N-METHYLTRANSFERASE-RELATED"/>
    <property type="match status" value="1"/>
</dbReference>
<feature type="transmembrane region" description="Helical" evidence="7">
    <location>
        <begin position="281"/>
        <end position="304"/>
    </location>
</feature>
<dbReference type="Pfam" id="PF06750">
    <property type="entry name" value="A24_N_bact"/>
    <property type="match status" value="1"/>
</dbReference>
<dbReference type="EMBL" id="FPBV01000012">
    <property type="protein sequence ID" value="SFU89273.1"/>
    <property type="molecule type" value="Genomic_DNA"/>
</dbReference>
<evidence type="ECO:0000256" key="6">
    <source>
        <dbReference type="ARBA" id="ARBA00023136"/>
    </source>
</evidence>
<dbReference type="PANTHER" id="PTHR30487">
    <property type="entry name" value="TYPE 4 PREPILIN-LIKE PROTEINS LEADER PEPTIDE-PROCESSING ENZYME"/>
    <property type="match status" value="1"/>
</dbReference>
<gene>
    <name evidence="10" type="ORF">SAMN05421543_11236</name>
</gene>
<evidence type="ECO:0000313" key="10">
    <source>
        <dbReference type="EMBL" id="SFU89273.1"/>
    </source>
</evidence>
<dbReference type="AlphaFoldDB" id="A0A1I7JVS9"/>
<evidence type="ECO:0000313" key="11">
    <source>
        <dbReference type="Proteomes" id="UP000183508"/>
    </source>
</evidence>
<dbReference type="STRING" id="392015.SAMN05421543_11236"/>
<keyword evidence="3" id="KW-1003">Cell membrane</keyword>
<proteinExistence type="inferred from homology"/>
<dbReference type="GO" id="GO:0005886">
    <property type="term" value="C:plasma membrane"/>
    <property type="evidence" value="ECO:0007669"/>
    <property type="project" value="UniProtKB-SubCell"/>
</dbReference>
<dbReference type="InterPro" id="IPR050882">
    <property type="entry name" value="Prepilin_peptidase/N-MTase"/>
</dbReference>
<evidence type="ECO:0000256" key="4">
    <source>
        <dbReference type="ARBA" id="ARBA00022692"/>
    </source>
</evidence>
<feature type="transmembrane region" description="Helical" evidence="7">
    <location>
        <begin position="157"/>
        <end position="176"/>
    </location>
</feature>
<dbReference type="GO" id="GO:0032259">
    <property type="term" value="P:methylation"/>
    <property type="evidence" value="ECO:0007669"/>
    <property type="project" value="UniProtKB-KW"/>
</dbReference>
<keyword evidence="6 7" id="KW-0472">Membrane</keyword>
<dbReference type="Gene3D" id="1.20.120.1220">
    <property type="match status" value="1"/>
</dbReference>
<keyword evidence="10" id="KW-0489">Methyltransferase</keyword>
<feature type="transmembrane region" description="Helical" evidence="7">
    <location>
        <begin position="236"/>
        <end position="261"/>
    </location>
</feature>
<dbReference type="GO" id="GO:0004190">
    <property type="term" value="F:aspartic-type endopeptidase activity"/>
    <property type="evidence" value="ECO:0007669"/>
    <property type="project" value="InterPro"/>
</dbReference>